<sequence>MKKTLRSLLILTFIITSVIIASPASIRGILIAIGSFEIVGISILAWMAASARWVVENHQAVLQSTREVPCP</sequence>
<comment type="caution">
    <text evidence="2">The sequence shown here is derived from an EMBL/GenBank/DDBJ whole genome shotgun (WGS) entry which is preliminary data.</text>
</comment>
<reference evidence="2 3" key="1">
    <citation type="submission" date="2018-11" db="EMBL/GenBank/DDBJ databases">
        <authorList>
            <person name="Zhou Z."/>
            <person name="Wang G."/>
        </authorList>
    </citation>
    <scope>NUCLEOTIDE SEQUENCE [LARGE SCALE GENOMIC DNA]</scope>
    <source>
        <strain evidence="2 3">KCTC42998</strain>
    </source>
</reference>
<dbReference type="RefSeq" id="WP_124910586.1">
    <property type="nucleotide sequence ID" value="NZ_RQJP01000008.1"/>
</dbReference>
<protein>
    <submittedName>
        <fullName evidence="2">Uncharacterized protein</fullName>
    </submittedName>
</protein>
<evidence type="ECO:0000313" key="3">
    <source>
        <dbReference type="Proteomes" id="UP000274271"/>
    </source>
</evidence>
<keyword evidence="1" id="KW-1133">Transmembrane helix</keyword>
<accession>A0A3P1C969</accession>
<dbReference type="EMBL" id="RQJP01000008">
    <property type="protein sequence ID" value="RRB09845.1"/>
    <property type="molecule type" value="Genomic_DNA"/>
</dbReference>
<proteinExistence type="predicted"/>
<feature type="transmembrane region" description="Helical" evidence="1">
    <location>
        <begin position="31"/>
        <end position="49"/>
    </location>
</feature>
<keyword evidence="1" id="KW-0472">Membrane</keyword>
<name>A0A3P1C969_9BACT</name>
<keyword evidence="1" id="KW-0812">Transmembrane</keyword>
<dbReference type="OrthoDB" id="9930858at2"/>
<organism evidence="2 3">
    <name type="scientific">Larkinella knui</name>
    <dbReference type="NCBI Taxonomy" id="2025310"/>
    <lineage>
        <taxon>Bacteria</taxon>
        <taxon>Pseudomonadati</taxon>
        <taxon>Bacteroidota</taxon>
        <taxon>Cytophagia</taxon>
        <taxon>Cytophagales</taxon>
        <taxon>Spirosomataceae</taxon>
        <taxon>Larkinella</taxon>
    </lineage>
</organism>
<evidence type="ECO:0000313" key="2">
    <source>
        <dbReference type="EMBL" id="RRB09845.1"/>
    </source>
</evidence>
<keyword evidence="3" id="KW-1185">Reference proteome</keyword>
<evidence type="ECO:0000256" key="1">
    <source>
        <dbReference type="SAM" id="Phobius"/>
    </source>
</evidence>
<dbReference type="Proteomes" id="UP000274271">
    <property type="component" value="Unassembled WGS sequence"/>
</dbReference>
<gene>
    <name evidence="2" type="ORF">EHT87_30460</name>
</gene>
<dbReference type="AlphaFoldDB" id="A0A3P1C969"/>